<keyword evidence="2" id="KW-1185">Reference proteome</keyword>
<proteinExistence type="predicted"/>
<dbReference type="InterPro" id="IPR038352">
    <property type="entry name" value="Imelysin_sf"/>
</dbReference>
<gene>
    <name evidence="1" type="ORF">MUN86_15540</name>
</gene>
<protein>
    <recommendedName>
        <fullName evidence="3">DUF4168 domain-containing protein</fullName>
    </recommendedName>
</protein>
<dbReference type="Proteomes" id="UP000830401">
    <property type="component" value="Chromosome"/>
</dbReference>
<organism evidence="1 2">
    <name type="scientific">Hymenobacter volaticus</name>
    <dbReference type="NCBI Taxonomy" id="2932254"/>
    <lineage>
        <taxon>Bacteria</taxon>
        <taxon>Pseudomonadati</taxon>
        <taxon>Bacteroidota</taxon>
        <taxon>Cytophagia</taxon>
        <taxon>Cytophagales</taxon>
        <taxon>Hymenobacteraceae</taxon>
        <taxon>Hymenobacter</taxon>
    </lineage>
</organism>
<sequence>MNSTFSRFQVIGRPLLLGLAGVLFSFAVLRKTPVEQVKDYYSSHLRQLHSALTHFQEVTYQADTTALRAQFAACRTEYKQLEFAVEYYYPHAASRINGAALPETEPGEPGEVIPPTGFQVLEEFVYAAPDSRTNRDLIHQELDNLLYQVRHLEQQAPT</sequence>
<dbReference type="EMBL" id="CP095061">
    <property type="protein sequence ID" value="UOQ64970.1"/>
    <property type="molecule type" value="Genomic_DNA"/>
</dbReference>
<name>A0ABY4G2F6_9BACT</name>
<dbReference type="RefSeq" id="WP_245118980.1">
    <property type="nucleotide sequence ID" value="NZ_CP095061.1"/>
</dbReference>
<reference evidence="1" key="1">
    <citation type="submission" date="2022-04" db="EMBL/GenBank/DDBJ databases">
        <title>Hymenobacter sp. isolated from the air.</title>
        <authorList>
            <person name="Won M."/>
            <person name="Lee C.-M."/>
            <person name="Woen H.-Y."/>
            <person name="Kwon S.-W."/>
        </authorList>
    </citation>
    <scope>NUCLEOTIDE SEQUENCE</scope>
    <source>
        <strain evidence="1">5420S-77</strain>
    </source>
</reference>
<evidence type="ECO:0008006" key="3">
    <source>
        <dbReference type="Google" id="ProtNLM"/>
    </source>
</evidence>
<evidence type="ECO:0000313" key="1">
    <source>
        <dbReference type="EMBL" id="UOQ64970.1"/>
    </source>
</evidence>
<dbReference type="Gene3D" id="1.20.1420.20">
    <property type="entry name" value="M75 peptidase, HXXE motif"/>
    <property type="match status" value="1"/>
</dbReference>
<accession>A0ABY4G2F6</accession>
<evidence type="ECO:0000313" key="2">
    <source>
        <dbReference type="Proteomes" id="UP000830401"/>
    </source>
</evidence>